<protein>
    <recommendedName>
        <fullName evidence="4">HAUS augmin-like complex subunit 4</fullName>
    </recommendedName>
</protein>
<accession>A0A165A4J9</accession>
<dbReference type="RefSeq" id="XP_018185493.1">
    <property type="nucleotide sequence ID" value="XM_018336475.1"/>
</dbReference>
<name>A0A165A4J9_XYLHT</name>
<proteinExistence type="predicted"/>
<evidence type="ECO:0000313" key="3">
    <source>
        <dbReference type="Proteomes" id="UP000076632"/>
    </source>
</evidence>
<organism evidence="2 3">
    <name type="scientific">Xylona heveae (strain CBS 132557 / TC161)</name>
    <dbReference type="NCBI Taxonomy" id="1328760"/>
    <lineage>
        <taxon>Eukaryota</taxon>
        <taxon>Fungi</taxon>
        <taxon>Dikarya</taxon>
        <taxon>Ascomycota</taxon>
        <taxon>Pezizomycotina</taxon>
        <taxon>Xylonomycetes</taxon>
        <taxon>Xylonales</taxon>
        <taxon>Xylonaceae</taxon>
        <taxon>Xylona</taxon>
    </lineage>
</organism>
<dbReference type="Proteomes" id="UP000076632">
    <property type="component" value="Unassembled WGS sequence"/>
</dbReference>
<keyword evidence="3" id="KW-1185">Reference proteome</keyword>
<dbReference type="OrthoDB" id="66964at2759"/>
<evidence type="ECO:0008006" key="4">
    <source>
        <dbReference type="Google" id="ProtNLM"/>
    </source>
</evidence>
<dbReference type="GO" id="GO:0070652">
    <property type="term" value="C:HAUS complex"/>
    <property type="evidence" value="ECO:0007669"/>
    <property type="project" value="InterPro"/>
</dbReference>
<gene>
    <name evidence="2" type="ORF">L228DRAFT_31640</name>
</gene>
<evidence type="ECO:0000313" key="2">
    <source>
        <dbReference type="EMBL" id="KZF19938.1"/>
    </source>
</evidence>
<dbReference type="InParanoid" id="A0A165A4J9"/>
<evidence type="ECO:0000256" key="1">
    <source>
        <dbReference type="SAM" id="Coils"/>
    </source>
</evidence>
<feature type="coiled-coil region" evidence="1">
    <location>
        <begin position="258"/>
        <end position="309"/>
    </location>
</feature>
<dbReference type="STRING" id="1328760.A0A165A4J9"/>
<dbReference type="GeneID" id="28901612"/>
<keyword evidence="1" id="KW-0175">Coiled coil</keyword>
<dbReference type="AlphaFoldDB" id="A0A165A4J9"/>
<dbReference type="Pfam" id="PF14735">
    <property type="entry name" value="HAUS4"/>
    <property type="match status" value="1"/>
</dbReference>
<reference evidence="2 3" key="1">
    <citation type="journal article" date="2016" name="Fungal Biol.">
        <title>The genome of Xylona heveae provides a window into fungal endophytism.</title>
        <authorList>
            <person name="Gazis R."/>
            <person name="Kuo A."/>
            <person name="Riley R."/>
            <person name="LaButti K."/>
            <person name="Lipzen A."/>
            <person name="Lin J."/>
            <person name="Amirebrahimi M."/>
            <person name="Hesse C.N."/>
            <person name="Spatafora J.W."/>
            <person name="Henrissat B."/>
            <person name="Hainaut M."/>
            <person name="Grigoriev I.V."/>
            <person name="Hibbett D.S."/>
        </authorList>
    </citation>
    <scope>NUCLEOTIDE SEQUENCE [LARGE SCALE GENOMIC DNA]</scope>
    <source>
        <strain evidence="2 3">TC161</strain>
    </source>
</reference>
<dbReference type="OMA" id="SNLRTWA"/>
<dbReference type="EMBL" id="KV407464">
    <property type="protein sequence ID" value="KZF19938.1"/>
    <property type="molecule type" value="Genomic_DNA"/>
</dbReference>
<sequence length="317" mass="35627">MLPPIDASVLEKNPQFAQFHKQLSLSILNSDGSTKQSAERKKASNTPSQEKLAAFQLYSARLRLLRCSLSEITCRVEELPEELLEVIEIISAQLNTPYFPSDWEILQEDVIYFEDHIKSIGKVVSDHLTSTALQLSKIIHCTDNVPAKSARSLISSLPQELATRRAETLEKQESLLSQRLALGQLACRILEAHKEYLETIIRFLEQSKHGNFSRGLKAQAEHLAALADIMDGKLQILESDAISQIYTPDVQSALCHYYNHLKDTITRLQQRRKTANEILGQYESAGPGMNEIASKYGQFQKEIEAARADIQRLGGQP</sequence>
<dbReference type="InterPro" id="IPR029327">
    <property type="entry name" value="HAUS4"/>
</dbReference>
<dbReference type="GO" id="GO:0051225">
    <property type="term" value="P:spindle assembly"/>
    <property type="evidence" value="ECO:0007669"/>
    <property type="project" value="InterPro"/>
</dbReference>